<evidence type="ECO:0000313" key="2">
    <source>
        <dbReference type="EMBL" id="HHK68738.1"/>
    </source>
</evidence>
<gene>
    <name evidence="2" type="ORF">ENM11_06265</name>
</gene>
<name>A0A7C5LA90_CALS0</name>
<sequence length="272" mass="30404">MAKIVAAYASSHTPQLVVQPKISEEFTRQLQIVHNALMEVGRRIAAANADTVIVFGSDHMETFWLNNYPQLLLFTGTEVGGKFAGVELKLPSDPQLSKELLYGLIDMGFDVSFSHELELDHPYISPMYWVLKGAQHDSYRSKLVPFHVNSNVDPRIKPRRAFELGQAVRKVLESSSLPNRVALIATGGLSHFVGTPYYGKVDVEADNFLIEKMVSGRGYELADLTADWLDEHGEFEFRTWLAVIGAVNSAPAEVLAYQRAWHAGYCVMSFKL</sequence>
<feature type="domain" description="Extradiol ring-cleavage dioxygenase class III enzyme subunit B" evidence="1">
    <location>
        <begin position="7"/>
        <end position="257"/>
    </location>
</feature>
<organism evidence="2">
    <name type="scientific">Caldiarchaeum subterraneum</name>
    <dbReference type="NCBI Taxonomy" id="311458"/>
    <lineage>
        <taxon>Archaea</taxon>
        <taxon>Nitrososphaerota</taxon>
        <taxon>Candidatus Caldarchaeales</taxon>
        <taxon>Candidatus Caldarchaeaceae</taxon>
        <taxon>Candidatus Caldarchaeum</taxon>
    </lineage>
</organism>
<protein>
    <recommendedName>
        <fullName evidence="1">Extradiol ring-cleavage dioxygenase class III enzyme subunit B domain-containing protein</fullName>
    </recommendedName>
</protein>
<dbReference type="SUPFAM" id="SSF53213">
    <property type="entry name" value="LigB-like"/>
    <property type="match status" value="1"/>
</dbReference>
<comment type="caution">
    <text evidence="2">The sequence shown here is derived from an EMBL/GenBank/DDBJ whole genome shotgun (WGS) entry which is preliminary data.</text>
</comment>
<evidence type="ECO:0000259" key="1">
    <source>
        <dbReference type="Pfam" id="PF02900"/>
    </source>
</evidence>
<proteinExistence type="predicted"/>
<dbReference type="AlphaFoldDB" id="A0A7C5LA90"/>
<reference evidence="2" key="1">
    <citation type="journal article" date="2020" name="mSystems">
        <title>Genome- and Community-Level Interaction Insights into Carbon Utilization and Element Cycling Functions of Hydrothermarchaeota in Hydrothermal Sediment.</title>
        <authorList>
            <person name="Zhou Z."/>
            <person name="Liu Y."/>
            <person name="Xu W."/>
            <person name="Pan J."/>
            <person name="Luo Z.H."/>
            <person name="Li M."/>
        </authorList>
    </citation>
    <scope>NUCLEOTIDE SEQUENCE [LARGE SCALE GENOMIC DNA]</scope>
    <source>
        <strain evidence="2">SpSt-1056</strain>
    </source>
</reference>
<dbReference type="Pfam" id="PF02900">
    <property type="entry name" value="LigB"/>
    <property type="match status" value="1"/>
</dbReference>
<dbReference type="Gene3D" id="3.40.830.10">
    <property type="entry name" value="LigB-like"/>
    <property type="match status" value="1"/>
</dbReference>
<dbReference type="GO" id="GO:0008198">
    <property type="term" value="F:ferrous iron binding"/>
    <property type="evidence" value="ECO:0007669"/>
    <property type="project" value="InterPro"/>
</dbReference>
<dbReference type="InterPro" id="IPR004183">
    <property type="entry name" value="Xdiol_dOase_suB"/>
</dbReference>
<accession>A0A7C5LA90</accession>
<dbReference type="GO" id="GO:0016702">
    <property type="term" value="F:oxidoreductase activity, acting on single donors with incorporation of molecular oxygen, incorporation of two atoms of oxygen"/>
    <property type="evidence" value="ECO:0007669"/>
    <property type="project" value="UniProtKB-ARBA"/>
</dbReference>
<dbReference type="EMBL" id="DRWN01000051">
    <property type="protein sequence ID" value="HHK68738.1"/>
    <property type="molecule type" value="Genomic_DNA"/>
</dbReference>